<evidence type="ECO:0000313" key="1">
    <source>
        <dbReference type="EMBL" id="KAJ8664925.1"/>
    </source>
</evidence>
<keyword evidence="2" id="KW-1185">Reference proteome</keyword>
<proteinExistence type="predicted"/>
<evidence type="ECO:0000313" key="2">
    <source>
        <dbReference type="Proteomes" id="UP001239111"/>
    </source>
</evidence>
<sequence length="249" mass="27462">MINYDRINELDTKGKILGGLVFSIFVVGAIYLVISSIDSDYCNITSCYFPSSHTMCRYSKPSIRCTAGGDLGGGLDYSEKQALLRRHNQLRQKVASGLENKGSNGPQPAAKSMPNLVWDAELSKIAQRWADQCNFSHDQCRNVDRFHVGQNIAISGTTGDLNSIRITSLVDNWYEEVKDYDGNDVATFGSLTGANGGQIGHYTQLVWAKTTTLGCGARKFSEDNFKKYFLVCNYGPAGNVIGQPVYERK</sequence>
<dbReference type="Proteomes" id="UP001239111">
    <property type="component" value="Chromosome 4"/>
</dbReference>
<reference evidence="1" key="1">
    <citation type="submission" date="2023-04" db="EMBL/GenBank/DDBJ databases">
        <title>A chromosome-level genome assembly of the parasitoid wasp Eretmocerus hayati.</title>
        <authorList>
            <person name="Zhong Y."/>
            <person name="Liu S."/>
            <person name="Liu Y."/>
        </authorList>
    </citation>
    <scope>NUCLEOTIDE SEQUENCE</scope>
    <source>
        <strain evidence="1">ZJU_SS_LIU_2023</strain>
    </source>
</reference>
<name>A0ACC2N1A7_9HYME</name>
<protein>
    <submittedName>
        <fullName evidence="1">Uncharacterized protein</fullName>
    </submittedName>
</protein>
<organism evidence="1 2">
    <name type="scientific">Eretmocerus hayati</name>
    <dbReference type="NCBI Taxonomy" id="131215"/>
    <lineage>
        <taxon>Eukaryota</taxon>
        <taxon>Metazoa</taxon>
        <taxon>Ecdysozoa</taxon>
        <taxon>Arthropoda</taxon>
        <taxon>Hexapoda</taxon>
        <taxon>Insecta</taxon>
        <taxon>Pterygota</taxon>
        <taxon>Neoptera</taxon>
        <taxon>Endopterygota</taxon>
        <taxon>Hymenoptera</taxon>
        <taxon>Apocrita</taxon>
        <taxon>Proctotrupomorpha</taxon>
        <taxon>Chalcidoidea</taxon>
        <taxon>Aphelinidae</taxon>
        <taxon>Aphelininae</taxon>
        <taxon>Eretmocerus</taxon>
    </lineage>
</organism>
<gene>
    <name evidence="1" type="ORF">QAD02_006587</name>
</gene>
<comment type="caution">
    <text evidence="1">The sequence shown here is derived from an EMBL/GenBank/DDBJ whole genome shotgun (WGS) entry which is preliminary data.</text>
</comment>
<accession>A0ACC2N1A7</accession>
<dbReference type="EMBL" id="CM056744">
    <property type="protein sequence ID" value="KAJ8664925.1"/>
    <property type="molecule type" value="Genomic_DNA"/>
</dbReference>